<proteinExistence type="predicted"/>
<reference evidence="1" key="1">
    <citation type="submission" date="2022-06" db="EMBL/GenBank/DDBJ databases">
        <authorList>
            <consortium name="SYNGENTA / RWTH Aachen University"/>
        </authorList>
    </citation>
    <scope>NUCLEOTIDE SEQUENCE</scope>
</reference>
<evidence type="ECO:0000313" key="1">
    <source>
        <dbReference type="EMBL" id="CAH7690790.1"/>
    </source>
</evidence>
<sequence length="469" mass="54353">MYQEDSTSKKLSQRTLNFFRDKSYIITPNLGTRKKQESFSYHKSKSVNSSQSQPDRCHSLIIESGSNKAFNFNYRKSICFRSKKKLNKRSFEAKVSNIKSTMENVSKAVEAPKNSKKYSEKLTRELDFKSIQVEKVKDKKLYSQTNMPRTQGLSKEKAMQKLLESNKIEQKKPIYAGQSSQSSEKGTNLEGNEEKNLIKKYGGFIEDGLIKYALDDFLNRYKSPEIHSSLRKENINAWKEKVSTYKKANIKCDIAKISKYEDETGKFQQYLYFLSRAQNEEQQIWWSEKLYNELQRDTGYRAFDINITLRLGDLIHSTFAEHSARDPELWKNAREKYNKILGNSQQLKTDFSKRWVLGGGKNWLNRNFKDSAGEPLYDSFVKKIRMTPEELMELKTTGLQKHKLKDKNGVPPSLKTLWLDLGLNPEVMIEFFTVLEAFRSKKVNKSSQNLGNLPDVQDLGDGGNNKLVC</sequence>
<accession>A0AAV0BWA8</accession>
<dbReference type="AlphaFoldDB" id="A0AAV0BWA8"/>
<name>A0AAV0BWA8_PHAPC</name>
<dbReference type="EMBL" id="CALTRL010006395">
    <property type="protein sequence ID" value="CAH7690790.1"/>
    <property type="molecule type" value="Genomic_DNA"/>
</dbReference>
<organism evidence="1 2">
    <name type="scientific">Phakopsora pachyrhizi</name>
    <name type="common">Asian soybean rust disease fungus</name>
    <dbReference type="NCBI Taxonomy" id="170000"/>
    <lineage>
        <taxon>Eukaryota</taxon>
        <taxon>Fungi</taxon>
        <taxon>Dikarya</taxon>
        <taxon>Basidiomycota</taxon>
        <taxon>Pucciniomycotina</taxon>
        <taxon>Pucciniomycetes</taxon>
        <taxon>Pucciniales</taxon>
        <taxon>Phakopsoraceae</taxon>
        <taxon>Phakopsora</taxon>
    </lineage>
</organism>
<protein>
    <submittedName>
        <fullName evidence="1">Expressed protein</fullName>
    </submittedName>
</protein>
<keyword evidence="2" id="KW-1185">Reference proteome</keyword>
<comment type="caution">
    <text evidence="1">The sequence shown here is derived from an EMBL/GenBank/DDBJ whole genome shotgun (WGS) entry which is preliminary data.</text>
</comment>
<evidence type="ECO:0000313" key="2">
    <source>
        <dbReference type="Proteomes" id="UP001153365"/>
    </source>
</evidence>
<dbReference type="Proteomes" id="UP001153365">
    <property type="component" value="Unassembled WGS sequence"/>
</dbReference>
<gene>
    <name evidence="1" type="ORF">PPACK8108_LOCUS26236</name>
</gene>